<gene>
    <name evidence="3" type="ORF">JCM31447_25020</name>
</gene>
<dbReference type="Gene3D" id="3.40.50.2000">
    <property type="entry name" value="Glycogen Phosphorylase B"/>
    <property type="match status" value="1"/>
</dbReference>
<protein>
    <submittedName>
        <fullName evidence="3">Glycosyltransferase family 1 protein</fullName>
    </submittedName>
</protein>
<dbReference type="OrthoDB" id="484631at2"/>
<dbReference type="CDD" id="cd03801">
    <property type="entry name" value="GT4_PimA-like"/>
    <property type="match status" value="1"/>
</dbReference>
<dbReference type="GO" id="GO:0009103">
    <property type="term" value="P:lipopolysaccharide biosynthetic process"/>
    <property type="evidence" value="ECO:0007669"/>
    <property type="project" value="TreeGrafter"/>
</dbReference>
<evidence type="ECO:0000313" key="3">
    <source>
        <dbReference type="EMBL" id="BBH54045.1"/>
    </source>
</evidence>
<dbReference type="Pfam" id="PF00534">
    <property type="entry name" value="Glycos_transf_1"/>
    <property type="match status" value="1"/>
</dbReference>
<dbReference type="InterPro" id="IPR001296">
    <property type="entry name" value="Glyco_trans_1"/>
</dbReference>
<evidence type="ECO:0000256" key="1">
    <source>
        <dbReference type="ARBA" id="ARBA00022679"/>
    </source>
</evidence>
<name>A0A4P2VWQ5_FLUSA</name>
<proteinExistence type="predicted"/>
<dbReference type="RefSeq" id="WP_130611066.1">
    <property type="nucleotide sequence ID" value="NZ_AP019368.1"/>
</dbReference>
<evidence type="ECO:0000259" key="2">
    <source>
        <dbReference type="Pfam" id="PF00534"/>
    </source>
</evidence>
<sequence length="350" mass="40958">MKCEIKVLLFWEGLPACALITKKIVEDFGENLTFIATKPDVPFEKLEEKIGKNIIWLSHPNEIWIRKDEFLDHEIIIHTGWCWKKWLKFDKYMKKSGAKICVSVDNRFKLNFRQFIGAFYFRLFLRPIFDHVFVPGESGIKLMKFLGMKKNAIFTGLYGCDENIFFNKKIFSERKSQFIFVGQLIHRKGIDILIKSFQNYKQNNGKWSLRIIGGKSWDNQYGFLDKNIIYSPFLQPEEISIEMSNSKCFVLPSRDDHWATVVHEATRCGLPLLLSRAVGAHEDLLEQGKNGFLVHKNIPNILEQLMHKIESLDNENKLYHFHNKSLELSKKFGIDSYSKSFHRIVNAAQK</sequence>
<dbReference type="EMBL" id="AP019368">
    <property type="protein sequence ID" value="BBH54045.1"/>
    <property type="molecule type" value="Genomic_DNA"/>
</dbReference>
<feature type="domain" description="Glycosyl transferase family 1" evidence="2">
    <location>
        <begin position="165"/>
        <end position="313"/>
    </location>
</feature>
<keyword evidence="4" id="KW-1185">Reference proteome</keyword>
<dbReference type="KEGG" id="sbf:JCM31447_25020"/>
<dbReference type="PANTHER" id="PTHR46401">
    <property type="entry name" value="GLYCOSYLTRANSFERASE WBBK-RELATED"/>
    <property type="match status" value="1"/>
</dbReference>
<dbReference type="SUPFAM" id="SSF53756">
    <property type="entry name" value="UDP-Glycosyltransferase/glycogen phosphorylase"/>
    <property type="match status" value="1"/>
</dbReference>
<dbReference type="PANTHER" id="PTHR46401:SF2">
    <property type="entry name" value="GLYCOSYLTRANSFERASE WBBK-RELATED"/>
    <property type="match status" value="1"/>
</dbReference>
<keyword evidence="1 3" id="KW-0808">Transferase</keyword>
<dbReference type="Proteomes" id="UP000291236">
    <property type="component" value="Chromosome"/>
</dbReference>
<evidence type="ECO:0000313" key="4">
    <source>
        <dbReference type="Proteomes" id="UP000291236"/>
    </source>
</evidence>
<accession>A0A4P2VWQ5</accession>
<organism evidence="3 4">
    <name type="scientific">Fluviispira sanaruensis</name>
    <dbReference type="NCBI Taxonomy" id="2493639"/>
    <lineage>
        <taxon>Bacteria</taxon>
        <taxon>Pseudomonadati</taxon>
        <taxon>Bdellovibrionota</taxon>
        <taxon>Oligoflexia</taxon>
        <taxon>Silvanigrellales</taxon>
        <taxon>Silvanigrellaceae</taxon>
        <taxon>Fluviispira</taxon>
    </lineage>
</organism>
<reference evidence="3 4" key="1">
    <citation type="submission" date="2018-12" db="EMBL/GenBank/DDBJ databases">
        <title>Rubrispira sanarue gen. nov., sp., nov., a member of the order Silvanigrellales, isolated from a brackish lake in Hamamatsu Japan.</title>
        <authorList>
            <person name="Maejima Y."/>
            <person name="Iino T."/>
            <person name="Muraguchi Y."/>
            <person name="Fukuda K."/>
            <person name="Nojiri H."/>
            <person name="Ohkuma M."/>
            <person name="Moriuchi R."/>
            <person name="Dohra H."/>
            <person name="Kimbara K."/>
            <person name="Shintani M."/>
        </authorList>
    </citation>
    <scope>NUCLEOTIDE SEQUENCE [LARGE SCALE GENOMIC DNA]</scope>
    <source>
        <strain evidence="3 4">RF1110005</strain>
    </source>
</reference>
<dbReference type="AlphaFoldDB" id="A0A4P2VWQ5"/>
<dbReference type="GO" id="GO:0016757">
    <property type="term" value="F:glycosyltransferase activity"/>
    <property type="evidence" value="ECO:0007669"/>
    <property type="project" value="InterPro"/>
</dbReference>